<dbReference type="Gene3D" id="3.50.50.60">
    <property type="entry name" value="FAD/NAD(P)-binding domain"/>
    <property type="match status" value="1"/>
</dbReference>
<dbReference type="AlphaFoldDB" id="A0A5R8KHT6"/>
<dbReference type="Proteomes" id="UP000306196">
    <property type="component" value="Unassembled WGS sequence"/>
</dbReference>
<keyword evidence="4" id="KW-0408">Iron</keyword>
<protein>
    <submittedName>
        <fullName evidence="6">FAD-dependent oxidoreductase</fullName>
    </submittedName>
</protein>
<gene>
    <name evidence="6" type="ORF">FEM03_06585</name>
</gene>
<keyword evidence="2" id="KW-0479">Metal-binding</keyword>
<evidence type="ECO:0000256" key="2">
    <source>
        <dbReference type="ARBA" id="ARBA00022723"/>
    </source>
</evidence>
<dbReference type="InterPro" id="IPR039650">
    <property type="entry name" value="HdrA-like"/>
</dbReference>
<evidence type="ECO:0000313" key="6">
    <source>
        <dbReference type="EMBL" id="TLD71800.1"/>
    </source>
</evidence>
<dbReference type="PANTHER" id="PTHR43498">
    <property type="entry name" value="FERREDOXIN:COB-COM HETERODISULFIDE REDUCTASE SUBUNIT A"/>
    <property type="match status" value="1"/>
</dbReference>
<name>A0A5R8KHT6_9BACT</name>
<dbReference type="RefSeq" id="WP_138085395.1">
    <property type="nucleotide sequence ID" value="NZ_VAUV01000004.1"/>
</dbReference>
<keyword evidence="3" id="KW-0560">Oxidoreductase</keyword>
<dbReference type="SUPFAM" id="SSF51905">
    <property type="entry name" value="FAD/NAD(P)-binding domain"/>
    <property type="match status" value="1"/>
</dbReference>
<evidence type="ECO:0000256" key="5">
    <source>
        <dbReference type="ARBA" id="ARBA00023014"/>
    </source>
</evidence>
<evidence type="ECO:0000313" key="7">
    <source>
        <dbReference type="Proteomes" id="UP000306196"/>
    </source>
</evidence>
<dbReference type="PANTHER" id="PTHR43498:SF1">
    <property type="entry name" value="COB--COM HETERODISULFIDE REDUCTASE IRON-SULFUR SUBUNIT A"/>
    <property type="match status" value="1"/>
</dbReference>
<keyword evidence="5" id="KW-0411">Iron-sulfur</keyword>
<evidence type="ECO:0000256" key="3">
    <source>
        <dbReference type="ARBA" id="ARBA00023002"/>
    </source>
</evidence>
<dbReference type="InterPro" id="IPR036188">
    <property type="entry name" value="FAD/NAD-bd_sf"/>
</dbReference>
<comment type="caution">
    <text evidence="6">The sequence shown here is derived from an EMBL/GenBank/DDBJ whole genome shotgun (WGS) entry which is preliminary data.</text>
</comment>
<dbReference type="Pfam" id="PF12831">
    <property type="entry name" value="FAD_oxidored"/>
    <property type="match status" value="2"/>
</dbReference>
<dbReference type="GO" id="GO:0046872">
    <property type="term" value="F:metal ion binding"/>
    <property type="evidence" value="ECO:0007669"/>
    <property type="project" value="UniProtKB-KW"/>
</dbReference>
<dbReference type="InterPro" id="IPR006311">
    <property type="entry name" value="TAT_signal"/>
</dbReference>
<evidence type="ECO:0000256" key="4">
    <source>
        <dbReference type="ARBA" id="ARBA00023004"/>
    </source>
</evidence>
<dbReference type="GO" id="GO:0016491">
    <property type="term" value="F:oxidoreductase activity"/>
    <property type="evidence" value="ECO:0007669"/>
    <property type="project" value="UniProtKB-KW"/>
</dbReference>
<dbReference type="GO" id="GO:0051539">
    <property type="term" value="F:4 iron, 4 sulfur cluster binding"/>
    <property type="evidence" value="ECO:0007669"/>
    <property type="project" value="UniProtKB-KW"/>
</dbReference>
<dbReference type="PROSITE" id="PS51318">
    <property type="entry name" value="TAT"/>
    <property type="match status" value="1"/>
</dbReference>
<evidence type="ECO:0000256" key="1">
    <source>
        <dbReference type="ARBA" id="ARBA00022485"/>
    </source>
</evidence>
<proteinExistence type="predicted"/>
<keyword evidence="1" id="KW-0004">4Fe-4S</keyword>
<dbReference type="EMBL" id="VAUV01000004">
    <property type="protein sequence ID" value="TLD71800.1"/>
    <property type="molecule type" value="Genomic_DNA"/>
</dbReference>
<accession>A0A5R8KHT6</accession>
<sequence>MKSNRRNFLQHSLLGTTGLGLGMSIASTTEVTAAAVPGAAELEINEQVDVLVVGGGTAGTIAAIQAGRAGASVLLVERHSQLGGTMTTGGVAFPGLFDAWGKQVIAGIGWELVKESVELDQGTFPDFAKVPQRHWHNQVFTNQFLYAILSEEKCEKAGVKIAYYEFPQSVTKTDSGWQVDCVGFGTKRRVNCKQIIDCTGGAEVVGLLGLPRLKEEERQPGSYLYMRGEAHEPGRNQIHRLYVHGADSTNSRTVTHANLTGRKTILAELREKGGRLMHLQPETGFRESYRIEGETIVTVNDYRSGKKFDDAICYAFYPVDLHTKTGVKPEPLKPGTIATVPLRALIPKGSRNLMVAGRSVSSDRLANSGLRVQAPCMGMGQAAGAAATLAAKSGTTPLEVPLKDIHDLLRTHGAIIPGDV</sequence>
<dbReference type="OrthoDB" id="9777740at2"/>
<reference evidence="6 7" key="1">
    <citation type="submission" date="2019-05" db="EMBL/GenBank/DDBJ databases">
        <title>Verrucobacter flavum gen. nov., sp. nov. a new member of the family Verrucomicrobiaceae.</title>
        <authorList>
            <person name="Szuroczki S."/>
            <person name="Abbaszade G."/>
            <person name="Szabo A."/>
            <person name="Felfoldi T."/>
            <person name="Schumann P."/>
            <person name="Boka K."/>
            <person name="Keki Z."/>
            <person name="Toumi M."/>
            <person name="Toth E."/>
        </authorList>
    </citation>
    <scope>NUCLEOTIDE SEQUENCE [LARGE SCALE GENOMIC DNA]</scope>
    <source>
        <strain evidence="6 7">MG-N-17</strain>
    </source>
</reference>
<keyword evidence="7" id="KW-1185">Reference proteome</keyword>
<organism evidence="6 7">
    <name type="scientific">Phragmitibacter flavus</name>
    <dbReference type="NCBI Taxonomy" id="2576071"/>
    <lineage>
        <taxon>Bacteria</taxon>
        <taxon>Pseudomonadati</taxon>
        <taxon>Verrucomicrobiota</taxon>
        <taxon>Verrucomicrobiia</taxon>
        <taxon>Verrucomicrobiales</taxon>
        <taxon>Verrucomicrobiaceae</taxon>
        <taxon>Phragmitibacter</taxon>
    </lineage>
</organism>